<evidence type="ECO:0000313" key="4">
    <source>
        <dbReference type="Proteomes" id="UP000291269"/>
    </source>
</evidence>
<feature type="signal peptide" evidence="2">
    <location>
        <begin position="1"/>
        <end position="21"/>
    </location>
</feature>
<feature type="region of interest" description="Disordered" evidence="1">
    <location>
        <begin position="269"/>
        <end position="290"/>
    </location>
</feature>
<name>A0A4Q2KF32_9FIRM</name>
<organism evidence="3 4">
    <name type="scientific">Candidatus Borkfalkia ceftriaxoniphila</name>
    <dbReference type="NCBI Taxonomy" id="2508949"/>
    <lineage>
        <taxon>Bacteria</taxon>
        <taxon>Bacillati</taxon>
        <taxon>Bacillota</taxon>
        <taxon>Clostridia</taxon>
        <taxon>Christensenellales</taxon>
        <taxon>Christensenellaceae</taxon>
        <taxon>Candidatus Borkfalkia</taxon>
    </lineage>
</organism>
<sequence>MNKIFTFSLAALLGLSACALAAFPAKADAEEAYTGPNFTEDFESYKVKTDNGYDSKQIAAKWQNGWLDPPGPDEVDSEGADDKFSIETDPTDPANKVLHMDTATKNSSFFYLTIKDDQGQGIRVKNFEVSFRFLCAEGGEAYWFGIASRKAADTRYNGTNCVMMNARVWDQATFRPDAYRQLGMSGLQLKLKNQDRSADFTPMDIADIYADWHTYKLVVQDNEFDMFIDGSHFGGATITQTSANKHGYLSLVSTVANVYIDDFQMVNKDTAAPPDEEEPDPEPTPDVSPVLTGEKEFTVTAGEKKALTVGLDTKDQVIVKVDANKRGVMSKYYSYADKRFTLSADYMSGLDAGEYEFLVGTDGGEVTFKVTVTEAAGGGGCGSSVLGGGTALVGLGLTAVGVLSVHKKKS</sequence>
<evidence type="ECO:0000256" key="2">
    <source>
        <dbReference type="SAM" id="SignalP"/>
    </source>
</evidence>
<dbReference type="AlphaFoldDB" id="A0A4Q2KF32"/>
<reference evidence="3 4" key="1">
    <citation type="journal article" date="2019" name="Gut">
        <title>Antibiotics-induced monodominance of a novel gut bacterial order.</title>
        <authorList>
            <person name="Hildebrand F."/>
            <person name="Moitinho-Silva L."/>
            <person name="Blasche S."/>
            <person name="Jahn M.T."/>
            <person name="Gossmann T.I."/>
            <person name="Heuerta-Cepas J."/>
            <person name="Hercog R."/>
            <person name="Luetge M."/>
            <person name="Bahram M."/>
            <person name="Pryszlak A."/>
            <person name="Alves R.J."/>
            <person name="Waszak S.M."/>
            <person name="Zhu A."/>
            <person name="Ye L."/>
            <person name="Costea P.I."/>
            <person name="Aalvink S."/>
            <person name="Belzer C."/>
            <person name="Forslund S.K."/>
            <person name="Sunagawa S."/>
            <person name="Hentschel U."/>
            <person name="Merten C."/>
            <person name="Patil K.R."/>
            <person name="Benes V."/>
            <person name="Bork P."/>
        </authorList>
    </citation>
    <scope>NUCLEOTIDE SEQUENCE [LARGE SCALE GENOMIC DNA]</scope>
    <source>
        <strain evidence="3 4">HDS1380</strain>
    </source>
</reference>
<evidence type="ECO:0000313" key="3">
    <source>
        <dbReference type="EMBL" id="RXZ62062.1"/>
    </source>
</evidence>
<evidence type="ECO:0000256" key="1">
    <source>
        <dbReference type="SAM" id="MobiDB-lite"/>
    </source>
</evidence>
<keyword evidence="4" id="KW-1185">Reference proteome</keyword>
<dbReference type="Proteomes" id="UP000291269">
    <property type="component" value="Unassembled WGS sequence"/>
</dbReference>
<evidence type="ECO:0008006" key="5">
    <source>
        <dbReference type="Google" id="ProtNLM"/>
    </source>
</evidence>
<feature type="compositionally biased region" description="Acidic residues" evidence="1">
    <location>
        <begin position="274"/>
        <end position="283"/>
    </location>
</feature>
<gene>
    <name evidence="3" type="ORF">ESZ91_06630</name>
</gene>
<protein>
    <recommendedName>
        <fullName evidence="5">DUF1080 domain-containing protein</fullName>
    </recommendedName>
</protein>
<dbReference type="Gene3D" id="2.60.40.10">
    <property type="entry name" value="Immunoglobulins"/>
    <property type="match status" value="1"/>
</dbReference>
<dbReference type="Gene3D" id="2.60.120.560">
    <property type="entry name" value="Exo-inulinase, domain 1"/>
    <property type="match status" value="1"/>
</dbReference>
<dbReference type="RefSeq" id="WP_129225383.1">
    <property type="nucleotide sequence ID" value="NZ_SDOZ01000002.1"/>
</dbReference>
<accession>A0A4Q2KF32</accession>
<keyword evidence="2" id="KW-0732">Signal</keyword>
<dbReference type="InterPro" id="IPR013783">
    <property type="entry name" value="Ig-like_fold"/>
</dbReference>
<dbReference type="OrthoDB" id="10019492at2"/>
<dbReference type="EMBL" id="SDOZ01000002">
    <property type="protein sequence ID" value="RXZ62062.1"/>
    <property type="molecule type" value="Genomic_DNA"/>
</dbReference>
<comment type="caution">
    <text evidence="3">The sequence shown here is derived from an EMBL/GenBank/DDBJ whole genome shotgun (WGS) entry which is preliminary data.</text>
</comment>
<dbReference type="PROSITE" id="PS51257">
    <property type="entry name" value="PROKAR_LIPOPROTEIN"/>
    <property type="match status" value="1"/>
</dbReference>
<feature type="chain" id="PRO_5038392673" description="DUF1080 domain-containing protein" evidence="2">
    <location>
        <begin position="22"/>
        <end position="410"/>
    </location>
</feature>
<proteinExistence type="predicted"/>